<name>A0ABQ5WW17_9PROT</name>
<protein>
    <submittedName>
        <fullName evidence="2">Uncharacterized protein</fullName>
    </submittedName>
</protein>
<dbReference type="RefSeq" id="WP_231865335.1">
    <property type="nucleotide sequence ID" value="NZ_BEWL01000001.1"/>
</dbReference>
<gene>
    <name evidence="2" type="ORF">GCM10007866_01960</name>
</gene>
<evidence type="ECO:0000256" key="1">
    <source>
        <dbReference type="SAM" id="Phobius"/>
    </source>
</evidence>
<accession>A0ABQ5WW17</accession>
<proteinExistence type="predicted"/>
<organism evidence="2 3">
    <name type="scientific">Gluconobacter albidus</name>
    <dbReference type="NCBI Taxonomy" id="318683"/>
    <lineage>
        <taxon>Bacteria</taxon>
        <taxon>Pseudomonadati</taxon>
        <taxon>Pseudomonadota</taxon>
        <taxon>Alphaproteobacteria</taxon>
        <taxon>Acetobacterales</taxon>
        <taxon>Acetobacteraceae</taxon>
        <taxon>Gluconobacter</taxon>
    </lineage>
</organism>
<comment type="caution">
    <text evidence="2">The sequence shown here is derived from an EMBL/GenBank/DDBJ whole genome shotgun (WGS) entry which is preliminary data.</text>
</comment>
<keyword evidence="3" id="KW-1185">Reference proteome</keyword>
<sequence length="82" mass="8570">MRPDAPERFACDIGCVQGDANGEGRTETCRSMDVLVAESEAMTVPVAIPVVMIVVVMVRVVVSCMVMRGGVMMGVIAGVVGI</sequence>
<keyword evidence="1" id="KW-1133">Transmembrane helix</keyword>
<dbReference type="EMBL" id="BSNW01000005">
    <property type="protein sequence ID" value="GLQ67748.1"/>
    <property type="molecule type" value="Genomic_DNA"/>
</dbReference>
<dbReference type="Proteomes" id="UP001156672">
    <property type="component" value="Unassembled WGS sequence"/>
</dbReference>
<keyword evidence="1" id="KW-0812">Transmembrane</keyword>
<evidence type="ECO:0000313" key="3">
    <source>
        <dbReference type="Proteomes" id="UP001156672"/>
    </source>
</evidence>
<keyword evidence="1" id="KW-0472">Membrane</keyword>
<feature type="transmembrane region" description="Helical" evidence="1">
    <location>
        <begin position="42"/>
        <end position="62"/>
    </location>
</feature>
<reference evidence="3" key="1">
    <citation type="journal article" date="2019" name="Int. J. Syst. Evol. Microbiol.">
        <title>The Global Catalogue of Microorganisms (GCM) 10K type strain sequencing project: providing services to taxonomists for standard genome sequencing and annotation.</title>
        <authorList>
            <consortium name="The Broad Institute Genomics Platform"/>
            <consortium name="The Broad Institute Genome Sequencing Center for Infectious Disease"/>
            <person name="Wu L."/>
            <person name="Ma J."/>
        </authorList>
    </citation>
    <scope>NUCLEOTIDE SEQUENCE [LARGE SCALE GENOMIC DNA]</scope>
    <source>
        <strain evidence="3">NBRC 3250</strain>
    </source>
</reference>
<evidence type="ECO:0000313" key="2">
    <source>
        <dbReference type="EMBL" id="GLQ67748.1"/>
    </source>
</evidence>